<accession>A0A6J4PT75</accession>
<dbReference type="AlphaFoldDB" id="A0A6J4PT75"/>
<evidence type="ECO:0000313" key="1">
    <source>
        <dbReference type="EMBL" id="CAA9418935.1"/>
    </source>
</evidence>
<reference evidence="1" key="1">
    <citation type="submission" date="2020-02" db="EMBL/GenBank/DDBJ databases">
        <authorList>
            <person name="Meier V. D."/>
        </authorList>
    </citation>
    <scope>NUCLEOTIDE SEQUENCE</scope>
    <source>
        <strain evidence="1">AVDCRST_MAG64</strain>
    </source>
</reference>
<gene>
    <name evidence="1" type="ORF">AVDCRST_MAG64-2754</name>
</gene>
<organism evidence="1">
    <name type="scientific">uncultured Phycisphaerae bacterium</name>
    <dbReference type="NCBI Taxonomy" id="904963"/>
    <lineage>
        <taxon>Bacteria</taxon>
        <taxon>Pseudomonadati</taxon>
        <taxon>Planctomycetota</taxon>
        <taxon>Phycisphaerae</taxon>
        <taxon>environmental samples</taxon>
    </lineage>
</organism>
<proteinExistence type="predicted"/>
<dbReference type="EMBL" id="CADCUQ010000622">
    <property type="protein sequence ID" value="CAA9418935.1"/>
    <property type="molecule type" value="Genomic_DNA"/>
</dbReference>
<name>A0A6J4PT75_9BACT</name>
<protein>
    <submittedName>
        <fullName evidence="1">Uncharacterized protein</fullName>
    </submittedName>
</protein>
<sequence length="79" mass="8164">MTYRGQVRNGVVVFDGSAPLADGTLVDVAPADTAAATPAGAGAEPTWAEVLKEVIGKAEGLPSDLARNHNHYLHGSPKR</sequence>